<evidence type="ECO:0000313" key="1">
    <source>
        <dbReference type="EMBL" id="AEG15957.1"/>
    </source>
</evidence>
<keyword evidence="2" id="KW-1185">Reference proteome</keyword>
<protein>
    <submittedName>
        <fullName evidence="1">Uncharacterized protein</fullName>
    </submittedName>
</protein>
<organism evidence="1 2">
    <name type="scientific">Desulfofundulus kuznetsovii (strain DSM 6115 / VKM B-1805 / 17)</name>
    <name type="common">Desulfotomaculum kuznetsovii</name>
    <dbReference type="NCBI Taxonomy" id="760568"/>
    <lineage>
        <taxon>Bacteria</taxon>
        <taxon>Bacillati</taxon>
        <taxon>Bacillota</taxon>
        <taxon>Clostridia</taxon>
        <taxon>Eubacteriales</taxon>
        <taxon>Peptococcaceae</taxon>
        <taxon>Desulfofundulus</taxon>
    </lineage>
</organism>
<dbReference type="Proteomes" id="UP000009229">
    <property type="component" value="Chromosome"/>
</dbReference>
<gene>
    <name evidence="1" type="ordered locus">Desku_2423</name>
</gene>
<proteinExistence type="predicted"/>
<accession>A0AAU8PPB1</accession>
<dbReference type="EMBL" id="CP002770">
    <property type="protein sequence ID" value="AEG15957.1"/>
    <property type="molecule type" value="Genomic_DNA"/>
</dbReference>
<evidence type="ECO:0000313" key="2">
    <source>
        <dbReference type="Proteomes" id="UP000009229"/>
    </source>
</evidence>
<sequence>MQENAGNGPPSKGINYAKGIALGMPQYKRGDNESIDYTGRAFELMEMLAEATAMTTGAAATALSCHRKVAGSAFNSLWWAGMVRWVNVFAEIGQFKGQFRLWFPADGGPPKNAQEACRLAALGLFYALARNEVPGFKWHVVRNGKSVVMAEMRFTVADNATQWIIDAPRREENPVPNADVYIFPTLREGKILTPPGKMYTADELLFAPGELRRKIFQKTT</sequence>
<dbReference type="RefSeq" id="WP_013823468.1">
    <property type="nucleotide sequence ID" value="NC_015573.1"/>
</dbReference>
<name>A0AAU8PPB1_DESK7</name>
<dbReference type="AlphaFoldDB" id="A0AAU8PPB1"/>
<dbReference type="KEGG" id="dku:Desku_2423"/>
<reference evidence="2" key="1">
    <citation type="submission" date="2011-05" db="EMBL/GenBank/DDBJ databases">
        <title>Complete sequence of Desulfotomaculum kuznetsovii DSM 6115.</title>
        <authorList>
            <person name="Lucas S."/>
            <person name="Han J."/>
            <person name="Lapidus A."/>
            <person name="Cheng J.-F."/>
            <person name="Goodwin L."/>
            <person name="Pitluck S."/>
            <person name="Peters L."/>
            <person name="Mikhailova N."/>
            <person name="Lu M."/>
            <person name="Saunders E."/>
            <person name="Han C."/>
            <person name="Tapia R."/>
            <person name="Land M."/>
            <person name="Hauser L."/>
            <person name="Kyrpides N."/>
            <person name="Ivanova N."/>
            <person name="Pagani I."/>
            <person name="Nazina T."/>
            <person name="Ivanova A."/>
            <person name="Parshina S."/>
            <person name="Kuever J."/>
            <person name="Muyzer G."/>
            <person name="Plugge C."/>
            <person name="Stams A."/>
            <person name="Woyke T."/>
        </authorList>
    </citation>
    <scope>NUCLEOTIDE SEQUENCE [LARGE SCALE GENOMIC DNA]</scope>
    <source>
        <strain evidence="2">DSM 6115 / VKM B-1805 / 17</strain>
    </source>
</reference>